<evidence type="ECO:0000313" key="2">
    <source>
        <dbReference type="Proteomes" id="UP000029843"/>
    </source>
</evidence>
<dbReference type="RefSeq" id="WP_033094066.1">
    <property type="nucleotide sequence ID" value="NZ_JQED01000029.1"/>
</dbReference>
<dbReference type="OrthoDB" id="5916942at2"/>
<dbReference type="InterPro" id="IPR021284">
    <property type="entry name" value="DUF2750"/>
</dbReference>
<sequence>MSESNTILKTFLAETKPTQVLWALQDKASEDWVVLDSPSFEDTDVMPLWSSSQLAQEHCIDEWSDYVPCEISLADWFEFWLEDLNEDGVIVGINWQGDDECVEIELSEFTQALAEIESLK</sequence>
<evidence type="ECO:0000313" key="1">
    <source>
        <dbReference type="EMBL" id="KGJ91450.1"/>
    </source>
</evidence>
<protein>
    <recommendedName>
        <fullName evidence="3">DUF2750 domain-containing protein</fullName>
    </recommendedName>
</protein>
<proteinExistence type="predicted"/>
<dbReference type="AlphaFoldDB" id="A0A099KMH6"/>
<dbReference type="EMBL" id="JQED01000029">
    <property type="protein sequence ID" value="KGJ91450.1"/>
    <property type="molecule type" value="Genomic_DNA"/>
</dbReference>
<accession>A0A099KMH6</accession>
<evidence type="ECO:0008006" key="3">
    <source>
        <dbReference type="Google" id="ProtNLM"/>
    </source>
</evidence>
<dbReference type="Proteomes" id="UP000029843">
    <property type="component" value="Unassembled WGS sequence"/>
</dbReference>
<comment type="caution">
    <text evidence="1">The sequence shown here is derived from an EMBL/GenBank/DDBJ whole genome shotgun (WGS) entry which is preliminary data.</text>
</comment>
<dbReference type="PATRIC" id="fig|28229.4.peg.2365"/>
<gene>
    <name evidence="1" type="ORF">ND2E_3315</name>
</gene>
<name>A0A099KMH6_COLPS</name>
<dbReference type="Pfam" id="PF11042">
    <property type="entry name" value="DUF2750"/>
    <property type="match status" value="1"/>
</dbReference>
<reference evidence="1 2" key="1">
    <citation type="submission" date="2014-08" db="EMBL/GenBank/DDBJ databases">
        <title>Genomic and Phenotypic Diversity of Colwellia psychrerythraea strains from Disparate Marine Basins.</title>
        <authorList>
            <person name="Techtmann S.M."/>
            <person name="Stelling S.C."/>
            <person name="Utturkar S.M."/>
            <person name="Alshibli N."/>
            <person name="Harris A."/>
            <person name="Brown S.D."/>
            <person name="Hazen T.C."/>
        </authorList>
    </citation>
    <scope>NUCLEOTIDE SEQUENCE [LARGE SCALE GENOMIC DNA]</scope>
    <source>
        <strain evidence="1 2">ND2E</strain>
    </source>
</reference>
<organism evidence="1 2">
    <name type="scientific">Colwellia psychrerythraea</name>
    <name type="common">Vibrio psychroerythus</name>
    <dbReference type="NCBI Taxonomy" id="28229"/>
    <lineage>
        <taxon>Bacteria</taxon>
        <taxon>Pseudomonadati</taxon>
        <taxon>Pseudomonadota</taxon>
        <taxon>Gammaproteobacteria</taxon>
        <taxon>Alteromonadales</taxon>
        <taxon>Colwelliaceae</taxon>
        <taxon>Colwellia</taxon>
    </lineage>
</organism>